<feature type="non-terminal residue" evidence="1">
    <location>
        <position position="214"/>
    </location>
</feature>
<organism evidence="1 2">
    <name type="scientific">Reticulomyxa filosa</name>
    <dbReference type="NCBI Taxonomy" id="46433"/>
    <lineage>
        <taxon>Eukaryota</taxon>
        <taxon>Sar</taxon>
        <taxon>Rhizaria</taxon>
        <taxon>Retaria</taxon>
        <taxon>Foraminifera</taxon>
        <taxon>Monothalamids</taxon>
        <taxon>Reticulomyxidae</taxon>
        <taxon>Reticulomyxa</taxon>
    </lineage>
</organism>
<accession>X6LRM7</accession>
<protein>
    <submittedName>
        <fullName evidence="1">Uncharacterized protein</fullName>
    </submittedName>
</protein>
<comment type="caution">
    <text evidence="1">The sequence shown here is derived from an EMBL/GenBank/DDBJ whole genome shotgun (WGS) entry which is preliminary data.</text>
</comment>
<keyword evidence="2" id="KW-1185">Reference proteome</keyword>
<dbReference type="Proteomes" id="UP000023152">
    <property type="component" value="Unassembled WGS sequence"/>
</dbReference>
<dbReference type="AlphaFoldDB" id="X6LRM7"/>
<proteinExistence type="predicted"/>
<evidence type="ECO:0000313" key="1">
    <source>
        <dbReference type="EMBL" id="ETO04538.1"/>
    </source>
</evidence>
<evidence type="ECO:0000313" key="2">
    <source>
        <dbReference type="Proteomes" id="UP000023152"/>
    </source>
</evidence>
<name>X6LRM7_RETFI</name>
<gene>
    <name evidence="1" type="ORF">RFI_32859</name>
</gene>
<reference evidence="1 2" key="1">
    <citation type="journal article" date="2013" name="Curr. Biol.">
        <title>The Genome of the Foraminiferan Reticulomyxa filosa.</title>
        <authorList>
            <person name="Glockner G."/>
            <person name="Hulsmann N."/>
            <person name="Schleicher M."/>
            <person name="Noegel A.A."/>
            <person name="Eichinger L."/>
            <person name="Gallinger C."/>
            <person name="Pawlowski J."/>
            <person name="Sierra R."/>
            <person name="Euteneuer U."/>
            <person name="Pillet L."/>
            <person name="Moustafa A."/>
            <person name="Platzer M."/>
            <person name="Groth M."/>
            <person name="Szafranski K."/>
            <person name="Schliwa M."/>
        </authorList>
    </citation>
    <scope>NUCLEOTIDE SEQUENCE [LARGE SCALE GENOMIC DNA]</scope>
</reference>
<dbReference type="EMBL" id="ASPP01029231">
    <property type="protein sequence ID" value="ETO04538.1"/>
    <property type="molecule type" value="Genomic_DNA"/>
</dbReference>
<sequence length="214" mass="24727">MTNYNATLTKEKMLVLFFFLKEKLLNQLFAKKKKILSITSFHSTGFFLQASNLAVSLVSNLSYKKKGANTDLGLSLNKKLFFSARSTILTKKNVLQCKIQLFSYFSSNSLLQNMGREIMKCIAEARRAKQKTNEKVLVNETSRPKEKNKQTNEKIYTNKTSEALNATKEKLKRHYQSQDKLAPLFDDPEQSIDTCYIRLALLTQQQFQQQKDKM</sequence>